<dbReference type="PANTHER" id="PTHR42834">
    <property type="entry name" value="ENDONUCLEASE/EXONUCLEASE/PHOSPHATASE FAMILY PROTEIN (AFU_ORTHOLOGUE AFUA_3G09210)"/>
    <property type="match status" value="1"/>
</dbReference>
<dbReference type="GO" id="GO:0016020">
    <property type="term" value="C:membrane"/>
    <property type="evidence" value="ECO:0007669"/>
    <property type="project" value="InterPro"/>
</dbReference>
<comment type="cofactor">
    <cofactor evidence="1">
        <name>Ca(2+)</name>
        <dbReference type="ChEBI" id="CHEBI:29108"/>
    </cofactor>
</comment>
<dbReference type="SUPFAM" id="SSF51120">
    <property type="entry name" value="beta-Roll"/>
    <property type="match status" value="3"/>
</dbReference>
<evidence type="ECO:0000256" key="6">
    <source>
        <dbReference type="ARBA" id="ARBA00022837"/>
    </source>
</evidence>
<dbReference type="GO" id="GO:0005509">
    <property type="term" value="F:calcium ion binding"/>
    <property type="evidence" value="ECO:0007669"/>
    <property type="project" value="InterPro"/>
</dbReference>
<sequence>MAQVGDIAIVGFGADTGVKSFSFVILADLSGQTINFTDNGWRATNAFRTGEGVLTYVVPAGTAIGTVVTVSDLTGSLNPSVSGDQVLAYIGTAAEPTFLYAVDFADGNTNYAADATNTNTSAVPTGLTFGETALAFGADNAAYTGPLGGTRAEILANIADEMLWTQNDTAGVTYPAGFTVTAAGEAGSFAIGDVQAAEGTAGTTAIEFVVQRTGGSTGAATLTYTVATGTAGADDLSGALTGQVTFADGQTEARITVAANGDTVFEQDETFTVTLSNASIGTISDATATGTIVNDDAAPSVGTFAIADAAVAEGDAGTTQLTFTVTRTDSSTGAVELAYAIDLNGTADAADLDATGGTVVFADGQTSQTVTVLLNGDVLVEGDETFGVTLTTSTVGATIADGSATGTIANDDVAGAAGTLSIADAAAFEGANGSTALTFTVTRDGGSAGAGSANYTIELNGTAAADDLATQALTGTVDFADGATTATIVVQVAGDVRFEGEETFGVTLSDPVGVTLTDASAVGTIRNDDTPGVFINEIHYDDAGTDAGEAVEVAGVAGTDLTGWSLVFYNGNGGGVYATQQLSGVIADQDDGYGTLSFAVAGIQNGSPDAIALVAPGAQVVQFLSYEGVVTATGGAAAGLTSTDIGVAEEGVADGFSLQLTGDGANASDFTWVGAQQNTFGAINTGQNFLSANAPGVVRIGDTSVIEGNSGTSQLVFTVTRAGGGATAASVDYAINLTAGGIDGNDIGANTALTGTVSFAEGVSSQRIVIDVNGDVIGELNETLTVQLTNPVGNISISDDNAVGTIVNDDPLNLEIYDIQGAGHRSEYVGQVITTSGIVTAVDNNGFYIQTATGDGDNDTSDAVLVFTSTRPTVAIGDLLNVTGTVSEYVAGAGSLSVTEITTPTTIEVVSQGNDLPEAVLIGIGGRLAPSEVIDDDNLTSFDPDLDGIDFYESMEGMRVTVDRPQVVAATNEFGETFVVASNGEGATGLNERGGITLSEGDDNPERLQIDADSDLFAGYAPAHTQGDQLGSVTGIMNYAFSTYEVLVTEAVTVENDVALPERETTELVGSADHVSIASFNVENLDPTDGAEKFTLIAEEIVYALQAPDIIGLQEIQDADGAGNGSDLSGAATAQLLIDAIATAGGGIYAYVEVAPTTANSTGGEPGGNIRNGFLYNTDRVSYIADSAVAVPGSAYAGTRSPLAADFSFNGQTVTAINVHFTSRGGSDALFGDTQPPAQAGDGARTAQNTQLRTYVDGLLAANPALNIAVLGDFNGYYYEDGQQALTAGGVLTNLYDTLPTEERYSYLFEGNVQAFDNILVTGGLADGAAFDVVHYNAEQPDSVGRATDHDQVVAVLAIPRVPGTSGDDQLTGTTGNDTLQGLAGNDTLTGLAGNDNLSGGEGNDTLYGNQGADVLAGGAGNDTLYGGQDNDNLSAGEGDDTLEGGRGDDVIDGGDGTDTASYFNATGAVTVDLRVVGTQDTGGAGSDTLVSIENLLGSNFADTMTGDQFANRIDGGLGADTIVGGAGDDVLYGNQDADTIDGGDGADMLFGGQGDDTLTGGTGDDMLEGGRGTNTLTGGDGIDSAVYANATQGVTVSLLLQNGAQSTGIGSDTLVGFEGLIGSIYGDMLTGDGGANMLSGLAGDDMLTGGFGIDTLTGGEGNDMLYGNQDADRLLGGLGNDTLYGGRDDDTLSGDDGLDILQGGVGSDILFGGAGADSFRFVIASDSTVAAYDIVGDFQSGFDTVDLTGVANTQSVFEITNSDGMTFLNVDLGGDDVFDMRIAFTGENAIVQSDIVFG</sequence>
<dbReference type="Gene3D" id="3.60.10.10">
    <property type="entry name" value="Endonuclease/exonuclease/phosphatase"/>
    <property type="match status" value="1"/>
</dbReference>
<evidence type="ECO:0000256" key="5">
    <source>
        <dbReference type="ARBA" id="ARBA00022737"/>
    </source>
</evidence>
<proteinExistence type="predicted"/>
<dbReference type="CDD" id="cd10283">
    <property type="entry name" value="MnuA_DNase1-like"/>
    <property type="match status" value="1"/>
</dbReference>
<dbReference type="EMBL" id="JACIJR010000004">
    <property type="protein sequence ID" value="MBB5729358.1"/>
    <property type="molecule type" value="Genomic_DNA"/>
</dbReference>
<evidence type="ECO:0000256" key="1">
    <source>
        <dbReference type="ARBA" id="ARBA00001913"/>
    </source>
</evidence>
<dbReference type="SMART" id="SM00237">
    <property type="entry name" value="Calx_beta"/>
    <property type="match status" value="3"/>
</dbReference>
<evidence type="ECO:0000256" key="3">
    <source>
        <dbReference type="ARBA" id="ARBA00022525"/>
    </source>
</evidence>
<gene>
    <name evidence="9" type="ORF">FHS99_001843</name>
</gene>
<dbReference type="OrthoDB" id="5469761at2"/>
<keyword evidence="5" id="KW-0677">Repeat</keyword>
<dbReference type="CDD" id="cd04486">
    <property type="entry name" value="YhcR_OBF_like"/>
    <property type="match status" value="1"/>
</dbReference>
<dbReference type="RefSeq" id="WP_157175505.1">
    <property type="nucleotide sequence ID" value="NZ_BMJP01000001.1"/>
</dbReference>
<feature type="region of interest" description="Disordered" evidence="7">
    <location>
        <begin position="1421"/>
        <end position="1456"/>
    </location>
</feature>
<dbReference type="InterPro" id="IPR018511">
    <property type="entry name" value="Hemolysin-typ_Ca-bd_CS"/>
</dbReference>
<accession>A0A7W9BSK5</accession>
<dbReference type="InterPro" id="IPR003644">
    <property type="entry name" value="Calx_beta"/>
</dbReference>
<dbReference type="Pfam" id="PF00353">
    <property type="entry name" value="HemolysinCabind"/>
    <property type="match status" value="5"/>
</dbReference>
<dbReference type="InterPro" id="IPR013858">
    <property type="entry name" value="Peptidase_M10B_C"/>
</dbReference>
<protein>
    <recommendedName>
        <fullName evidence="8">Calx-beta domain-containing protein</fullName>
    </recommendedName>
</protein>
<dbReference type="SUPFAM" id="SSF56219">
    <property type="entry name" value="DNase I-like"/>
    <property type="match status" value="1"/>
</dbReference>
<dbReference type="Gene3D" id="2.150.10.10">
    <property type="entry name" value="Serralysin-like metalloprotease, C-terminal"/>
    <property type="match status" value="4"/>
</dbReference>
<evidence type="ECO:0000259" key="8">
    <source>
        <dbReference type="SMART" id="SM00237"/>
    </source>
</evidence>
<dbReference type="PROSITE" id="PS00330">
    <property type="entry name" value="HEMOLYSIN_CALCIUM"/>
    <property type="match status" value="6"/>
</dbReference>
<name>A0A7W9BSK5_9SPHN</name>
<evidence type="ECO:0000256" key="2">
    <source>
        <dbReference type="ARBA" id="ARBA00004613"/>
    </source>
</evidence>
<keyword evidence="6" id="KW-0106">Calcium</keyword>
<evidence type="ECO:0000313" key="10">
    <source>
        <dbReference type="Proteomes" id="UP000546701"/>
    </source>
</evidence>
<dbReference type="GO" id="GO:0005615">
    <property type="term" value="C:extracellular space"/>
    <property type="evidence" value="ECO:0007669"/>
    <property type="project" value="InterPro"/>
</dbReference>
<feature type="domain" description="Calx-beta" evidence="8">
    <location>
        <begin position="176"/>
        <end position="276"/>
    </location>
</feature>
<dbReference type="InterPro" id="IPR001343">
    <property type="entry name" value="Hemolysn_Ca-bd"/>
</dbReference>
<dbReference type="InterPro" id="IPR038081">
    <property type="entry name" value="CalX-like_sf"/>
</dbReference>
<dbReference type="Proteomes" id="UP000546701">
    <property type="component" value="Unassembled WGS sequence"/>
</dbReference>
<dbReference type="Gene3D" id="2.60.40.2030">
    <property type="match status" value="4"/>
</dbReference>
<dbReference type="InterPro" id="IPR011049">
    <property type="entry name" value="Serralysin-like_metalloprot_C"/>
</dbReference>
<dbReference type="GO" id="GO:0007154">
    <property type="term" value="P:cell communication"/>
    <property type="evidence" value="ECO:0007669"/>
    <property type="project" value="InterPro"/>
</dbReference>
<evidence type="ECO:0000256" key="4">
    <source>
        <dbReference type="ARBA" id="ARBA00022729"/>
    </source>
</evidence>
<keyword evidence="4" id="KW-0732">Signal</keyword>
<feature type="domain" description="Calx-beta" evidence="8">
    <location>
        <begin position="404"/>
        <end position="509"/>
    </location>
</feature>
<dbReference type="InterPro" id="IPR036691">
    <property type="entry name" value="Endo/exonu/phosph_ase_sf"/>
</dbReference>
<evidence type="ECO:0000313" key="9">
    <source>
        <dbReference type="EMBL" id="MBB5729358.1"/>
    </source>
</evidence>
<evidence type="ECO:0000256" key="7">
    <source>
        <dbReference type="SAM" id="MobiDB-lite"/>
    </source>
</evidence>
<dbReference type="SUPFAM" id="SSF141072">
    <property type="entry name" value="CalX-like"/>
    <property type="match status" value="4"/>
</dbReference>
<dbReference type="Pfam" id="PF03160">
    <property type="entry name" value="Calx-beta"/>
    <property type="match status" value="4"/>
</dbReference>
<comment type="caution">
    <text evidence="9">The sequence shown here is derived from an EMBL/GenBank/DDBJ whole genome shotgun (WGS) entry which is preliminary data.</text>
</comment>
<comment type="subcellular location">
    <subcellularLocation>
        <location evidence="2">Secreted</location>
    </subcellularLocation>
</comment>
<dbReference type="PANTHER" id="PTHR42834:SF1">
    <property type="entry name" value="ENDONUCLEASE_EXONUCLEASE_PHOSPHATASE FAMILY PROTEIN (AFU_ORTHOLOGUE AFUA_3G09210)"/>
    <property type="match status" value="1"/>
</dbReference>
<dbReference type="PRINTS" id="PR00313">
    <property type="entry name" value="CABNDNGRPT"/>
</dbReference>
<feature type="domain" description="Calx-beta" evidence="8">
    <location>
        <begin position="288"/>
        <end position="391"/>
    </location>
</feature>
<keyword evidence="10" id="KW-1185">Reference proteome</keyword>
<organism evidence="9 10">
    <name type="scientific">Sphingomonas prati</name>
    <dbReference type="NCBI Taxonomy" id="1843237"/>
    <lineage>
        <taxon>Bacteria</taxon>
        <taxon>Pseudomonadati</taxon>
        <taxon>Pseudomonadota</taxon>
        <taxon>Alphaproteobacteria</taxon>
        <taxon>Sphingomonadales</taxon>
        <taxon>Sphingomonadaceae</taxon>
        <taxon>Sphingomonas</taxon>
    </lineage>
</organism>
<dbReference type="Pfam" id="PF08548">
    <property type="entry name" value="Peptidase_M10_C"/>
    <property type="match status" value="1"/>
</dbReference>
<keyword evidence="3" id="KW-0964">Secreted</keyword>
<reference evidence="9 10" key="1">
    <citation type="submission" date="2020-08" db="EMBL/GenBank/DDBJ databases">
        <title>Genomic Encyclopedia of Type Strains, Phase IV (KMG-IV): sequencing the most valuable type-strain genomes for metagenomic binning, comparative biology and taxonomic classification.</title>
        <authorList>
            <person name="Goeker M."/>
        </authorList>
    </citation>
    <scope>NUCLEOTIDE SEQUENCE [LARGE SCALE GENOMIC DNA]</scope>
    <source>
        <strain evidence="9 10">DSM 103336</strain>
    </source>
</reference>